<feature type="domain" description="GH16" evidence="4">
    <location>
        <begin position="1"/>
        <end position="41"/>
    </location>
</feature>
<dbReference type="GO" id="GO:0004553">
    <property type="term" value="F:hydrolase activity, hydrolyzing O-glycosyl compounds"/>
    <property type="evidence" value="ECO:0007669"/>
    <property type="project" value="InterPro"/>
</dbReference>
<dbReference type="GO" id="GO:0005975">
    <property type="term" value="P:carbohydrate metabolic process"/>
    <property type="evidence" value="ECO:0007669"/>
    <property type="project" value="InterPro"/>
</dbReference>
<dbReference type="InterPro" id="IPR013320">
    <property type="entry name" value="ConA-like_dom_sf"/>
</dbReference>
<proteinExistence type="predicted"/>
<dbReference type="PANTHER" id="PTHR31062">
    <property type="entry name" value="XYLOGLUCAN ENDOTRANSGLUCOSYLASE/HYDROLASE PROTEIN 8-RELATED"/>
    <property type="match status" value="1"/>
</dbReference>
<dbReference type="Pfam" id="PF00722">
    <property type="entry name" value="Glyco_hydro_16"/>
    <property type="match status" value="1"/>
</dbReference>
<sequence length="100" mass="11073">LSSKGSTWDEIDFGVLGNLSGNNYILRTNVFSQGKVTENNNSTSGIPNRVQKHGVPFPKNQPMRIYSSLWNADHRTTRGLDGSINNAWFSQEMDSAKVAT</sequence>
<dbReference type="InterPro" id="IPR000757">
    <property type="entry name" value="Beta-glucanase-like"/>
</dbReference>
<dbReference type="InterPro" id="IPR044791">
    <property type="entry name" value="Beta-glucanase/XTH"/>
</dbReference>
<protein>
    <recommendedName>
        <fullName evidence="4">GH16 domain-containing protein</fullName>
    </recommendedName>
</protein>
<dbReference type="EMBL" id="JABEZW010000009">
    <property type="protein sequence ID" value="MBA0775886.1"/>
    <property type="molecule type" value="Genomic_DNA"/>
</dbReference>
<name>A0A7J9ES63_9ROSI</name>
<evidence type="ECO:0000256" key="3">
    <source>
        <dbReference type="SAM" id="MobiDB-lite"/>
    </source>
</evidence>
<keyword evidence="1" id="KW-0378">Hydrolase</keyword>
<organism evidence="5 6">
    <name type="scientific">Gossypium trilobum</name>
    <dbReference type="NCBI Taxonomy" id="34281"/>
    <lineage>
        <taxon>Eukaryota</taxon>
        <taxon>Viridiplantae</taxon>
        <taxon>Streptophyta</taxon>
        <taxon>Embryophyta</taxon>
        <taxon>Tracheophyta</taxon>
        <taxon>Spermatophyta</taxon>
        <taxon>Magnoliopsida</taxon>
        <taxon>eudicotyledons</taxon>
        <taxon>Gunneridae</taxon>
        <taxon>Pentapetalae</taxon>
        <taxon>rosids</taxon>
        <taxon>malvids</taxon>
        <taxon>Malvales</taxon>
        <taxon>Malvaceae</taxon>
        <taxon>Malvoideae</taxon>
        <taxon>Gossypium</taxon>
    </lineage>
</organism>
<comment type="caution">
    <text evidence="5">The sequence shown here is derived from an EMBL/GenBank/DDBJ whole genome shotgun (WGS) entry which is preliminary data.</text>
</comment>
<dbReference type="Gene3D" id="2.60.120.200">
    <property type="match status" value="2"/>
</dbReference>
<reference evidence="5 6" key="1">
    <citation type="journal article" date="2019" name="Genome Biol. Evol.">
        <title>Insights into the evolution of the New World diploid cottons (Gossypium, subgenus Houzingenia) based on genome sequencing.</title>
        <authorList>
            <person name="Grover C.E."/>
            <person name="Arick M.A. 2nd"/>
            <person name="Thrash A."/>
            <person name="Conover J.L."/>
            <person name="Sanders W.S."/>
            <person name="Peterson D.G."/>
            <person name="Frelichowski J.E."/>
            <person name="Scheffler J.A."/>
            <person name="Scheffler B.E."/>
            <person name="Wendel J.F."/>
        </authorList>
    </citation>
    <scope>NUCLEOTIDE SEQUENCE [LARGE SCALE GENOMIC DNA]</scope>
    <source>
        <strain evidence="5">8</strain>
        <tissue evidence="5">Leaf</tissue>
    </source>
</reference>
<evidence type="ECO:0000313" key="6">
    <source>
        <dbReference type="Proteomes" id="UP000593568"/>
    </source>
</evidence>
<dbReference type="Proteomes" id="UP000593568">
    <property type="component" value="Unassembled WGS sequence"/>
</dbReference>
<dbReference type="SUPFAM" id="SSF49899">
    <property type="entry name" value="Concanavalin A-like lectins/glucanases"/>
    <property type="match status" value="1"/>
</dbReference>
<feature type="region of interest" description="Disordered" evidence="3">
    <location>
        <begin position="38"/>
        <end position="58"/>
    </location>
</feature>
<keyword evidence="2" id="KW-0326">Glycosidase</keyword>
<evidence type="ECO:0000313" key="5">
    <source>
        <dbReference type="EMBL" id="MBA0775886.1"/>
    </source>
</evidence>
<evidence type="ECO:0000259" key="4">
    <source>
        <dbReference type="Pfam" id="PF00722"/>
    </source>
</evidence>
<keyword evidence="6" id="KW-1185">Reference proteome</keyword>
<feature type="non-terminal residue" evidence="5">
    <location>
        <position position="100"/>
    </location>
</feature>
<accession>A0A7J9ES63</accession>
<evidence type="ECO:0000256" key="2">
    <source>
        <dbReference type="ARBA" id="ARBA00023295"/>
    </source>
</evidence>
<feature type="non-terminal residue" evidence="5">
    <location>
        <position position="1"/>
    </location>
</feature>
<dbReference type="AlphaFoldDB" id="A0A7J9ES63"/>
<gene>
    <name evidence="5" type="ORF">Gotri_010984</name>
</gene>
<evidence type="ECO:0000256" key="1">
    <source>
        <dbReference type="ARBA" id="ARBA00022801"/>
    </source>
</evidence>